<dbReference type="AlphaFoldDB" id="A0A2H0KT76"/>
<name>A0A2H0KT76_9BACT</name>
<dbReference type="InterPro" id="IPR027434">
    <property type="entry name" value="Homing_endonucl"/>
</dbReference>
<evidence type="ECO:0000313" key="3">
    <source>
        <dbReference type="Proteomes" id="UP000229317"/>
    </source>
</evidence>
<feature type="domain" description="DOD-type homing endonuclease" evidence="1">
    <location>
        <begin position="20"/>
        <end position="172"/>
    </location>
</feature>
<dbReference type="InterPro" id="IPR004042">
    <property type="entry name" value="Intein_endonuc_central"/>
</dbReference>
<organism evidence="2 3">
    <name type="scientific">Candidatus Portnoybacteria bacterium CG11_big_fil_rev_8_21_14_0_20_40_15</name>
    <dbReference type="NCBI Taxonomy" id="1974817"/>
    <lineage>
        <taxon>Bacteria</taxon>
        <taxon>Candidatus Portnoyibacteriota</taxon>
    </lineage>
</organism>
<dbReference type="Proteomes" id="UP000229317">
    <property type="component" value="Unassembled WGS sequence"/>
</dbReference>
<proteinExistence type="predicted"/>
<sequence>MTRLKLPKKEFKWSSKIAYAVGLLVTDGNLSGDGRHMTMRSSEVSQLRTFKKCLKLSNRIARSKNDGWGKKPSYRVQFGNVQFYRWLIKIGLFPNKTYTIGKIKLPSKYFRDFLRGHLDGDGTITTYKDYYNTFKNPKYIYTRLWVRFMSASKTHIEWIRENIFKLIHIKGHTAQAKIYRSYQTARMWHLKFGKKESTKLLSWIYYDKNVPCLKRKRDIAKKILKLISKEKRRKYTRIRDK</sequence>
<reference evidence="2 3" key="1">
    <citation type="submission" date="2017-09" db="EMBL/GenBank/DDBJ databases">
        <title>Depth-based differentiation of microbial function through sediment-hosted aquifers and enrichment of novel symbionts in the deep terrestrial subsurface.</title>
        <authorList>
            <person name="Probst A.J."/>
            <person name="Ladd B."/>
            <person name="Jarett J.K."/>
            <person name="Geller-Mcgrath D.E."/>
            <person name="Sieber C.M."/>
            <person name="Emerson J.B."/>
            <person name="Anantharaman K."/>
            <person name="Thomas B.C."/>
            <person name="Malmstrom R."/>
            <person name="Stieglmeier M."/>
            <person name="Klingl A."/>
            <person name="Woyke T."/>
            <person name="Ryan C.M."/>
            <person name="Banfield J.F."/>
        </authorList>
    </citation>
    <scope>NUCLEOTIDE SEQUENCE [LARGE SCALE GENOMIC DNA]</scope>
    <source>
        <strain evidence="2">CG11_big_fil_rev_8_21_14_0_20_40_15</strain>
    </source>
</reference>
<dbReference type="Gene3D" id="3.10.28.10">
    <property type="entry name" value="Homing endonucleases"/>
    <property type="match status" value="1"/>
</dbReference>
<dbReference type="GO" id="GO:0004519">
    <property type="term" value="F:endonuclease activity"/>
    <property type="evidence" value="ECO:0007669"/>
    <property type="project" value="InterPro"/>
</dbReference>
<dbReference type="EMBL" id="PCVO01000023">
    <property type="protein sequence ID" value="PIQ75363.1"/>
    <property type="molecule type" value="Genomic_DNA"/>
</dbReference>
<gene>
    <name evidence="2" type="ORF">COV84_01510</name>
</gene>
<accession>A0A2H0KT76</accession>
<comment type="caution">
    <text evidence="2">The sequence shown here is derived from an EMBL/GenBank/DDBJ whole genome shotgun (WGS) entry which is preliminary data.</text>
</comment>
<evidence type="ECO:0000313" key="2">
    <source>
        <dbReference type="EMBL" id="PIQ75363.1"/>
    </source>
</evidence>
<protein>
    <recommendedName>
        <fullName evidence="1">DOD-type homing endonuclease domain-containing protein</fullName>
    </recommendedName>
</protein>
<dbReference type="PROSITE" id="PS50819">
    <property type="entry name" value="INTEIN_ENDONUCLEASE"/>
    <property type="match status" value="1"/>
</dbReference>
<evidence type="ECO:0000259" key="1">
    <source>
        <dbReference type="PROSITE" id="PS50819"/>
    </source>
</evidence>